<keyword evidence="12" id="KW-0418">Kinase</keyword>
<dbReference type="GO" id="GO:0008984">
    <property type="term" value="F:protein-glutamate methylesterase activity"/>
    <property type="evidence" value="ECO:0007669"/>
    <property type="project" value="InterPro"/>
</dbReference>
<dbReference type="GO" id="GO:0005737">
    <property type="term" value="C:cytoplasm"/>
    <property type="evidence" value="ECO:0007669"/>
    <property type="project" value="InterPro"/>
</dbReference>
<feature type="domain" description="PAC" evidence="9">
    <location>
        <begin position="794"/>
        <end position="844"/>
    </location>
</feature>
<dbReference type="Proteomes" id="UP000030140">
    <property type="component" value="Unassembled WGS sequence"/>
</dbReference>
<keyword evidence="13" id="KW-1185">Reference proteome</keyword>
<dbReference type="InterPro" id="IPR050903">
    <property type="entry name" value="Bact_Chemotaxis_MeTrfase"/>
</dbReference>
<dbReference type="CDD" id="cd16434">
    <property type="entry name" value="CheB-CheR_fusion"/>
    <property type="match status" value="1"/>
</dbReference>
<gene>
    <name evidence="12" type="ORF">NV36_04545</name>
</gene>
<keyword evidence="7" id="KW-0175">Coiled coil</keyword>
<sequence length="1200" mass="135544">MKISKNKKHIIVAVGASAGGLEALNAFFGNVVENYDYSYVIIQHLSPDHKSLMAELLAKKTKVPIVAVTDDSIIERNCIYVIPPTMNLVIQDGHLKLLDKPEAKTLNLSIDLFMESLAVAYGRDAVGVILSGTGSDGTRGIQAIKKQGGLVLVQQPEDASFNGMPSSAINTGDVDYIVPAREMIGEIHTYYNDGLIVNYDDETSQKINEQLRTILNILHSSTTINFNYYKRPTILRRTERRMNSLKIKTFDEYINYLHMHSEEVIILYKEFLIGVTKFFRDTKAWDLLETETIPAIVSDKHNGDIIKVWDVACSTGEESYSIAILFEEEIKKQNKDITLKIFATDISEEHIQSASAGVFTKRVVDNVPLSKLNKYFSQEADEFKINPDLRNKIIFSNHDILKDPPFKNMDMVICRNLLIYLKPEVQTAVLHTLHYSLKRDGYLFLGSSESHTALRNSFEAVNGKLNIFKNIIPSERLHSELLTSNVKKGSSTLSRKQKQKSVTPSVSFDGDIKMCISDAIISQFDTASVYIDSDFKVVDAMGAFAKYAQLPETGFSLDLLKMLPDNLKTAVNSATRKAKRTKSDFIYKNVATQKAGVDIMVNVIVKPIFKNNTDDCDYVITFIEQEFTPDTTIQTGVMSIATTPDARIKDLIDEIEETRGELKKALEDAESSNEELQTLNEELLASNEELQSTNEELQSVNEELHTVNVEHVEKMDDLALLNADMDNILNSTQIATIFLDRELTIRKFTPSIQEHFKLIKQDVGRPIEHFLTQLGTGAKSMLKAKIEKVMETGIINETQINKKDGRSYIRRISPFYTGTKKIEGSVITFVDITKTVESQKKLKESQQKFKDFYENDPVMHASVNPSTGRIVECNKIFLDTLKLKSRDEAIGRRIFDFYTDQSKAKGLGLLDQIQKTGVIEGEQMTLVDIDGNHIPIILNSELVVPEVGSSYSRSTLINISDLQRAQQLMYDKNEELQRINTDLEQFVSICSHDLQEPLGTIRFSSDVILKKFNENLDPKATEYLGYIYGAAGRMADQIKGLLEHSRIGQELERTEVDVQELLEIVKYDLGKRLRECNGKIHLSRMPSIWAYKTELRLLFQNLIGNSLKYCKPDVSPVVRISSFEDEGYWTFVINDNGIGIAQDDLDNVFKIFGRVATQHKYEGTGVGLAHCEKIVKLHDGTIWVDSQVNVGSTFYFKIKK</sequence>
<evidence type="ECO:0000259" key="8">
    <source>
        <dbReference type="PROSITE" id="PS50109"/>
    </source>
</evidence>
<dbReference type="InterPro" id="IPR022641">
    <property type="entry name" value="CheR_N"/>
</dbReference>
<dbReference type="Pfam" id="PF02518">
    <property type="entry name" value="HATPase_c"/>
    <property type="match status" value="1"/>
</dbReference>
<name>A0A0A2GSJ2_9FLAO</name>
<dbReference type="Pfam" id="PF01339">
    <property type="entry name" value="CheB_methylest"/>
    <property type="match status" value="1"/>
</dbReference>
<comment type="catalytic activity">
    <reaction evidence="2">
        <text>L-glutamyl-[protein] + S-adenosyl-L-methionine = [protein]-L-glutamate 5-O-methyl ester + S-adenosyl-L-homocysteine</text>
        <dbReference type="Rhea" id="RHEA:24452"/>
        <dbReference type="Rhea" id="RHEA-COMP:10208"/>
        <dbReference type="Rhea" id="RHEA-COMP:10311"/>
        <dbReference type="ChEBI" id="CHEBI:29973"/>
        <dbReference type="ChEBI" id="CHEBI:57856"/>
        <dbReference type="ChEBI" id="CHEBI:59789"/>
        <dbReference type="ChEBI" id="CHEBI:82795"/>
        <dbReference type="EC" id="2.1.1.80"/>
    </reaction>
</comment>
<dbReference type="GO" id="GO:0000155">
    <property type="term" value="F:phosphorelay sensor kinase activity"/>
    <property type="evidence" value="ECO:0007669"/>
    <property type="project" value="InterPro"/>
</dbReference>
<feature type="active site" evidence="6">
    <location>
        <position position="44"/>
    </location>
</feature>
<dbReference type="InterPro" id="IPR000673">
    <property type="entry name" value="Sig_transdc_resp-reg_Me-estase"/>
</dbReference>
<dbReference type="Pfam" id="PF03705">
    <property type="entry name" value="CheR_N"/>
    <property type="match status" value="1"/>
</dbReference>
<dbReference type="PROSITE" id="PS50122">
    <property type="entry name" value="CHEB"/>
    <property type="match status" value="1"/>
</dbReference>
<dbReference type="SMART" id="SM00138">
    <property type="entry name" value="MeTrc"/>
    <property type="match status" value="1"/>
</dbReference>
<dbReference type="InterPro" id="IPR000700">
    <property type="entry name" value="PAS-assoc_C"/>
</dbReference>
<dbReference type="SMART" id="SM00091">
    <property type="entry name" value="PAS"/>
    <property type="match status" value="2"/>
</dbReference>
<dbReference type="PANTHER" id="PTHR24422">
    <property type="entry name" value="CHEMOTAXIS PROTEIN METHYLTRANSFERASE"/>
    <property type="match status" value="1"/>
</dbReference>
<keyword evidence="3" id="KW-0489">Methyltransferase</keyword>
<dbReference type="PRINTS" id="PR00996">
    <property type="entry name" value="CHERMTFRASE"/>
</dbReference>
<dbReference type="SUPFAM" id="SSF52738">
    <property type="entry name" value="Methylesterase CheB, C-terminal domain"/>
    <property type="match status" value="1"/>
</dbReference>
<dbReference type="InterPro" id="IPR036804">
    <property type="entry name" value="CheR_N_sf"/>
</dbReference>
<feature type="domain" description="Histidine kinase" evidence="8">
    <location>
        <begin position="989"/>
        <end position="1200"/>
    </location>
</feature>
<dbReference type="SMART" id="SM00388">
    <property type="entry name" value="HisKA"/>
    <property type="match status" value="1"/>
</dbReference>
<dbReference type="InterPro" id="IPR035909">
    <property type="entry name" value="CheB_C"/>
</dbReference>
<keyword evidence="5" id="KW-0949">S-adenosyl-L-methionine</keyword>
<dbReference type="InterPro" id="IPR029063">
    <property type="entry name" value="SAM-dependent_MTases_sf"/>
</dbReference>
<evidence type="ECO:0000259" key="9">
    <source>
        <dbReference type="PROSITE" id="PS50113"/>
    </source>
</evidence>
<comment type="catalytic activity">
    <reaction evidence="1">
        <text>ATP + protein L-histidine = ADP + protein N-phospho-L-histidine.</text>
        <dbReference type="EC" id="2.7.13.3"/>
    </reaction>
</comment>
<dbReference type="SUPFAM" id="SSF55874">
    <property type="entry name" value="ATPase domain of HSP90 chaperone/DNA topoisomerase II/histidine kinase"/>
    <property type="match status" value="1"/>
</dbReference>
<feature type="domain" description="CheB-type methylesterase" evidence="10">
    <location>
        <begin position="11"/>
        <end position="194"/>
    </location>
</feature>
<dbReference type="PROSITE" id="PS50123">
    <property type="entry name" value="CHER"/>
    <property type="match status" value="1"/>
</dbReference>
<dbReference type="PROSITE" id="PS50109">
    <property type="entry name" value="HIS_KIN"/>
    <property type="match status" value="1"/>
</dbReference>
<dbReference type="SUPFAM" id="SSF53335">
    <property type="entry name" value="S-adenosyl-L-methionine-dependent methyltransferases"/>
    <property type="match status" value="1"/>
</dbReference>
<dbReference type="KEGG" id="ddo:I597_2681"/>
<dbReference type="InterPro" id="IPR000014">
    <property type="entry name" value="PAS"/>
</dbReference>
<dbReference type="AlphaFoldDB" id="A0A0A2GSJ2"/>
<dbReference type="Gene3D" id="3.40.50.150">
    <property type="entry name" value="Vaccinia Virus protein VP39"/>
    <property type="match status" value="1"/>
</dbReference>
<dbReference type="PROSITE" id="PS50113">
    <property type="entry name" value="PAC"/>
    <property type="match status" value="1"/>
</dbReference>
<evidence type="ECO:0000259" key="11">
    <source>
        <dbReference type="PROSITE" id="PS50123"/>
    </source>
</evidence>
<dbReference type="RefSeq" id="WP_035325194.1">
    <property type="nucleotide sequence ID" value="NZ_CP015125.1"/>
</dbReference>
<evidence type="ECO:0000256" key="6">
    <source>
        <dbReference type="PROSITE-ProRule" id="PRU00050"/>
    </source>
</evidence>
<protein>
    <submittedName>
        <fullName evidence="12">Histidine kinase</fullName>
    </submittedName>
</protein>
<dbReference type="GO" id="GO:0008983">
    <property type="term" value="F:protein-glutamate O-methyltransferase activity"/>
    <property type="evidence" value="ECO:0007669"/>
    <property type="project" value="UniProtKB-EC"/>
</dbReference>
<dbReference type="Gene3D" id="3.40.50.180">
    <property type="entry name" value="Methylesterase CheB, C-terminal domain"/>
    <property type="match status" value="1"/>
</dbReference>
<evidence type="ECO:0000256" key="7">
    <source>
        <dbReference type="SAM" id="Coils"/>
    </source>
</evidence>
<dbReference type="InterPro" id="IPR003661">
    <property type="entry name" value="HisK_dim/P_dom"/>
</dbReference>
<dbReference type="SUPFAM" id="SSF47384">
    <property type="entry name" value="Homodimeric domain of signal transducing histidine kinase"/>
    <property type="match status" value="1"/>
</dbReference>
<dbReference type="CDD" id="cd02440">
    <property type="entry name" value="AdoMet_MTases"/>
    <property type="match status" value="1"/>
</dbReference>
<dbReference type="OrthoDB" id="9816309at2"/>
<dbReference type="Pfam" id="PF13596">
    <property type="entry name" value="PAS_10"/>
    <property type="match status" value="1"/>
</dbReference>
<feature type="domain" description="CheR-type methyltransferase" evidence="11">
    <location>
        <begin position="208"/>
        <end position="450"/>
    </location>
</feature>
<comment type="caution">
    <text evidence="12">The sequence shown here is derived from an EMBL/GenBank/DDBJ whole genome shotgun (WGS) entry which is preliminary data.</text>
</comment>
<dbReference type="Gene3D" id="1.10.287.130">
    <property type="match status" value="1"/>
</dbReference>
<feature type="active site" evidence="6">
    <location>
        <position position="136"/>
    </location>
</feature>
<accession>A0A0A2GSJ2</accession>
<dbReference type="Gene3D" id="3.30.450.20">
    <property type="entry name" value="PAS domain"/>
    <property type="match status" value="2"/>
</dbReference>
<evidence type="ECO:0000256" key="2">
    <source>
        <dbReference type="ARBA" id="ARBA00001541"/>
    </source>
</evidence>
<dbReference type="SUPFAM" id="SSF55785">
    <property type="entry name" value="PYP-like sensor domain (PAS domain)"/>
    <property type="match status" value="2"/>
</dbReference>
<feature type="active site" evidence="6">
    <location>
        <position position="17"/>
    </location>
</feature>
<dbReference type="Gene3D" id="1.10.155.10">
    <property type="entry name" value="Chemotaxis receptor methyltransferase CheR, N-terminal domain"/>
    <property type="match status" value="1"/>
</dbReference>
<keyword evidence="6" id="KW-0378">Hydrolase</keyword>
<evidence type="ECO:0000256" key="3">
    <source>
        <dbReference type="ARBA" id="ARBA00022603"/>
    </source>
</evidence>
<keyword evidence="4" id="KW-0808">Transferase</keyword>
<dbReference type="CDD" id="cd00082">
    <property type="entry name" value="HisKA"/>
    <property type="match status" value="1"/>
</dbReference>
<dbReference type="InterPro" id="IPR000780">
    <property type="entry name" value="CheR_MeTrfase"/>
</dbReference>
<dbReference type="PANTHER" id="PTHR24422:SF10">
    <property type="entry name" value="CHEMOTAXIS PROTEIN METHYLTRANSFERASE 2"/>
    <property type="match status" value="1"/>
</dbReference>
<evidence type="ECO:0000256" key="5">
    <source>
        <dbReference type="ARBA" id="ARBA00022691"/>
    </source>
</evidence>
<dbReference type="InterPro" id="IPR036890">
    <property type="entry name" value="HATPase_C_sf"/>
</dbReference>
<dbReference type="EMBL" id="JSAQ01000001">
    <property type="protein sequence ID" value="KGO06177.1"/>
    <property type="molecule type" value="Genomic_DNA"/>
</dbReference>
<organism evidence="12 13">
    <name type="scientific">Dokdonia donghaensis DSW-1</name>
    <dbReference type="NCBI Taxonomy" id="1300343"/>
    <lineage>
        <taxon>Bacteria</taxon>
        <taxon>Pseudomonadati</taxon>
        <taxon>Bacteroidota</taxon>
        <taxon>Flavobacteriia</taxon>
        <taxon>Flavobacteriales</taxon>
        <taxon>Flavobacteriaceae</taxon>
        <taxon>Dokdonia</taxon>
    </lineage>
</organism>
<dbReference type="InterPro" id="IPR035965">
    <property type="entry name" value="PAS-like_dom_sf"/>
</dbReference>
<dbReference type="InterPro" id="IPR003594">
    <property type="entry name" value="HATPase_dom"/>
</dbReference>
<dbReference type="GO" id="GO:0000156">
    <property type="term" value="F:phosphorelay response regulator activity"/>
    <property type="evidence" value="ECO:0007669"/>
    <property type="project" value="InterPro"/>
</dbReference>
<dbReference type="Gene3D" id="3.30.565.10">
    <property type="entry name" value="Histidine kinase-like ATPase, C-terminal domain"/>
    <property type="match status" value="1"/>
</dbReference>
<evidence type="ECO:0000313" key="13">
    <source>
        <dbReference type="Proteomes" id="UP000030140"/>
    </source>
</evidence>
<dbReference type="SUPFAM" id="SSF47757">
    <property type="entry name" value="Chemotaxis receptor methyltransferase CheR, N-terminal domain"/>
    <property type="match status" value="1"/>
</dbReference>
<dbReference type="InterPro" id="IPR022642">
    <property type="entry name" value="CheR_C"/>
</dbReference>
<proteinExistence type="predicted"/>
<dbReference type="PATRIC" id="fig|1300343.5.peg.2724"/>
<feature type="coiled-coil region" evidence="7">
    <location>
        <begin position="648"/>
        <end position="710"/>
    </location>
</feature>
<dbReference type="Pfam" id="PF00512">
    <property type="entry name" value="HisKA"/>
    <property type="match status" value="1"/>
</dbReference>
<dbReference type="GO" id="GO:0006935">
    <property type="term" value="P:chemotaxis"/>
    <property type="evidence" value="ECO:0007669"/>
    <property type="project" value="UniProtKB-UniRule"/>
</dbReference>
<dbReference type="InterPro" id="IPR005467">
    <property type="entry name" value="His_kinase_dom"/>
</dbReference>
<reference evidence="12 13" key="1">
    <citation type="submission" date="2014-10" db="EMBL/GenBank/DDBJ databases">
        <title>Draft genome sequence of the proteorhodopsin-containing marine bacterium Dokdonia donghaensis.</title>
        <authorList>
            <person name="Gomez-Consarnau L."/>
            <person name="Gonzalez J.M."/>
            <person name="Riedel T."/>
            <person name="Jaenicke S."/>
            <person name="Wagner-Doebler I."/>
            <person name="Fuhrman J.A."/>
        </authorList>
    </citation>
    <scope>NUCLEOTIDE SEQUENCE [LARGE SCALE GENOMIC DNA]</scope>
    <source>
        <strain evidence="12 13">DSW-1</strain>
    </source>
</reference>
<dbReference type="InterPro" id="IPR036097">
    <property type="entry name" value="HisK_dim/P_sf"/>
</dbReference>
<dbReference type="Pfam" id="PF13426">
    <property type="entry name" value="PAS_9"/>
    <property type="match status" value="1"/>
</dbReference>
<evidence type="ECO:0000259" key="10">
    <source>
        <dbReference type="PROSITE" id="PS50122"/>
    </source>
</evidence>
<evidence type="ECO:0000256" key="1">
    <source>
        <dbReference type="ARBA" id="ARBA00000085"/>
    </source>
</evidence>
<evidence type="ECO:0000256" key="4">
    <source>
        <dbReference type="ARBA" id="ARBA00022679"/>
    </source>
</evidence>
<keyword evidence="6" id="KW-0145">Chemotaxis</keyword>
<dbReference type="Pfam" id="PF01739">
    <property type="entry name" value="CheR"/>
    <property type="match status" value="1"/>
</dbReference>
<dbReference type="GO" id="GO:0032259">
    <property type="term" value="P:methylation"/>
    <property type="evidence" value="ECO:0007669"/>
    <property type="project" value="UniProtKB-KW"/>
</dbReference>
<evidence type="ECO:0000313" key="12">
    <source>
        <dbReference type="EMBL" id="KGO06177.1"/>
    </source>
</evidence>
<dbReference type="SMART" id="SM00387">
    <property type="entry name" value="HATPase_c"/>
    <property type="match status" value="1"/>
</dbReference>